<evidence type="ECO:0000256" key="4">
    <source>
        <dbReference type="ARBA" id="ARBA00023125"/>
    </source>
</evidence>
<organism evidence="7 8">
    <name type="scientific">Streptomyces thermolineatus</name>
    <dbReference type="NCBI Taxonomy" id="44033"/>
    <lineage>
        <taxon>Bacteria</taxon>
        <taxon>Bacillati</taxon>
        <taxon>Actinomycetota</taxon>
        <taxon>Actinomycetes</taxon>
        <taxon>Kitasatosporales</taxon>
        <taxon>Streptomycetaceae</taxon>
        <taxon>Streptomyces</taxon>
    </lineage>
</organism>
<feature type="domain" description="HTH gntR-type" evidence="6">
    <location>
        <begin position="33"/>
        <end position="101"/>
    </location>
</feature>
<keyword evidence="7" id="KW-0808">Transferase</keyword>
<dbReference type="InterPro" id="IPR015421">
    <property type="entry name" value="PyrdxlP-dep_Trfase_major"/>
</dbReference>
<keyword evidence="8" id="KW-1185">Reference proteome</keyword>
<dbReference type="InterPro" id="IPR051446">
    <property type="entry name" value="HTH_trans_reg/aminotransferase"/>
</dbReference>
<dbReference type="CDD" id="cd07377">
    <property type="entry name" value="WHTH_GntR"/>
    <property type="match status" value="1"/>
</dbReference>
<dbReference type="InterPro" id="IPR036390">
    <property type="entry name" value="WH_DNA-bd_sf"/>
</dbReference>
<dbReference type="PRINTS" id="PR00035">
    <property type="entry name" value="HTHGNTR"/>
</dbReference>
<evidence type="ECO:0000313" key="7">
    <source>
        <dbReference type="EMBL" id="GAA2497198.1"/>
    </source>
</evidence>
<evidence type="ECO:0000256" key="3">
    <source>
        <dbReference type="ARBA" id="ARBA00023015"/>
    </source>
</evidence>
<evidence type="ECO:0000256" key="1">
    <source>
        <dbReference type="ARBA" id="ARBA00005384"/>
    </source>
</evidence>
<comment type="similarity">
    <text evidence="1">In the C-terminal section; belongs to the class-I pyridoxal-phosphate-dependent aminotransferase family.</text>
</comment>
<evidence type="ECO:0000256" key="2">
    <source>
        <dbReference type="ARBA" id="ARBA00022898"/>
    </source>
</evidence>
<comment type="caution">
    <text evidence="7">The sequence shown here is derived from an EMBL/GenBank/DDBJ whole genome shotgun (WGS) entry which is preliminary data.</text>
</comment>
<keyword evidence="3" id="KW-0805">Transcription regulation</keyword>
<dbReference type="InterPro" id="IPR000524">
    <property type="entry name" value="Tscrpt_reg_HTH_GntR"/>
</dbReference>
<dbReference type="PROSITE" id="PS50949">
    <property type="entry name" value="HTH_GNTR"/>
    <property type="match status" value="1"/>
</dbReference>
<name>A0ABN3M942_9ACTN</name>
<dbReference type="InterPro" id="IPR004839">
    <property type="entry name" value="Aminotransferase_I/II_large"/>
</dbReference>
<gene>
    <name evidence="7" type="ORF">GCM10010406_37000</name>
</gene>
<dbReference type="Gene3D" id="1.10.10.10">
    <property type="entry name" value="Winged helix-like DNA-binding domain superfamily/Winged helix DNA-binding domain"/>
    <property type="match status" value="1"/>
</dbReference>
<reference evidence="7 8" key="1">
    <citation type="journal article" date="2019" name="Int. J. Syst. Evol. Microbiol.">
        <title>The Global Catalogue of Microorganisms (GCM) 10K type strain sequencing project: providing services to taxonomists for standard genome sequencing and annotation.</title>
        <authorList>
            <consortium name="The Broad Institute Genomics Platform"/>
            <consortium name="The Broad Institute Genome Sequencing Center for Infectious Disease"/>
            <person name="Wu L."/>
            <person name="Ma J."/>
        </authorList>
    </citation>
    <scope>NUCLEOTIDE SEQUENCE [LARGE SCALE GENOMIC DNA]</scope>
    <source>
        <strain evidence="7 8">JCM 6307</strain>
    </source>
</reference>
<accession>A0ABN3M942</accession>
<dbReference type="SUPFAM" id="SSF46785">
    <property type="entry name" value="Winged helix' DNA-binding domain"/>
    <property type="match status" value="1"/>
</dbReference>
<dbReference type="Pfam" id="PF00155">
    <property type="entry name" value="Aminotran_1_2"/>
    <property type="match status" value="1"/>
</dbReference>
<keyword evidence="4" id="KW-0238">DNA-binding</keyword>
<dbReference type="PANTHER" id="PTHR46577:SF1">
    <property type="entry name" value="HTH-TYPE TRANSCRIPTIONAL REGULATORY PROTEIN GABR"/>
    <property type="match status" value="1"/>
</dbReference>
<dbReference type="Gene3D" id="3.40.640.10">
    <property type="entry name" value="Type I PLP-dependent aspartate aminotransferase-like (Major domain)"/>
    <property type="match status" value="1"/>
</dbReference>
<dbReference type="EMBL" id="BAAATA010000023">
    <property type="protein sequence ID" value="GAA2497198.1"/>
    <property type="molecule type" value="Genomic_DNA"/>
</dbReference>
<protein>
    <submittedName>
        <fullName evidence="7">PLP-dependent aminotransferase family protein</fullName>
    </submittedName>
</protein>
<dbReference type="Pfam" id="PF00392">
    <property type="entry name" value="GntR"/>
    <property type="match status" value="1"/>
</dbReference>
<dbReference type="InterPro" id="IPR015424">
    <property type="entry name" value="PyrdxlP-dep_Trfase"/>
</dbReference>
<keyword evidence="2" id="KW-0663">Pyridoxal phosphate</keyword>
<evidence type="ECO:0000256" key="5">
    <source>
        <dbReference type="ARBA" id="ARBA00023163"/>
    </source>
</evidence>
<keyword evidence="5" id="KW-0804">Transcription</keyword>
<dbReference type="PANTHER" id="PTHR46577">
    <property type="entry name" value="HTH-TYPE TRANSCRIPTIONAL REGULATORY PROTEIN GABR"/>
    <property type="match status" value="1"/>
</dbReference>
<dbReference type="SUPFAM" id="SSF53383">
    <property type="entry name" value="PLP-dependent transferases"/>
    <property type="match status" value="1"/>
</dbReference>
<keyword evidence="7" id="KW-0032">Aminotransferase</keyword>
<evidence type="ECO:0000313" key="8">
    <source>
        <dbReference type="Proteomes" id="UP001501358"/>
    </source>
</evidence>
<dbReference type="InterPro" id="IPR036388">
    <property type="entry name" value="WH-like_DNA-bd_sf"/>
</dbReference>
<dbReference type="SMART" id="SM00345">
    <property type="entry name" value="HTH_GNTR"/>
    <property type="match status" value="1"/>
</dbReference>
<dbReference type="RefSeq" id="WP_344384310.1">
    <property type="nucleotide sequence ID" value="NZ_BAAATA010000023.1"/>
</dbReference>
<evidence type="ECO:0000259" key="6">
    <source>
        <dbReference type="PROSITE" id="PS50949"/>
    </source>
</evidence>
<dbReference type="CDD" id="cd00609">
    <property type="entry name" value="AAT_like"/>
    <property type="match status" value="1"/>
</dbReference>
<dbReference type="GO" id="GO:0008483">
    <property type="term" value="F:transaminase activity"/>
    <property type="evidence" value="ECO:0007669"/>
    <property type="project" value="UniProtKB-KW"/>
</dbReference>
<proteinExistence type="inferred from homology"/>
<dbReference type="Proteomes" id="UP001501358">
    <property type="component" value="Unassembled WGS sequence"/>
</dbReference>
<sequence>MSKWTSAVGAVQLARMLAAQQPAGAAAAGARRGPAYRDLADGVRLLVTEGRLAVAARLPAERGLAAALGVSRTTVAAAYEELRARGFAVSRRGAGTWTALPPGRAVPTAGLQPLPPEQAGAVIDLGSAALPAPEPWLSSAAASAAADVGRYTTAHGHYPAGLPLLREAVAERFTARGLPTSPDQVLVTTGAMGALNLLLGHLAARGDRGAVEAPSYANALQQMRRAGVRQVPVGTGPEGWDMGQWRRVLRDAAPRFAYVIPDFHNPTGVLVPEEQRRDLVSLARNCGTVLVVDETMAEMAAGDGVAMPRPTAALDPGGSTVVTVGSAGKVFWGGLRIGWLRGPAELVRRLAAERAHHDLGTPVLEQLLTHRLLTEHLPQVLAFQRARVLANRDAVAAALRRELPHWSFAVPDGGLTLWVRTGVSGARLAAAGEHLGVRIASGPRFGVDGAFESYIRVPLTVGAGLADEAAARLAAADAAAASGRVFVQEGTGTFVA</sequence>